<keyword evidence="1" id="KW-0175">Coiled coil</keyword>
<feature type="transmembrane region" description="Helical" evidence="3">
    <location>
        <begin position="48"/>
        <end position="71"/>
    </location>
</feature>
<feature type="coiled-coil region" evidence="1">
    <location>
        <begin position="109"/>
        <end position="161"/>
    </location>
</feature>
<reference evidence="5" key="1">
    <citation type="journal article" date="2019" name="Int. J. Syst. Evol. Microbiol.">
        <title>The Global Catalogue of Microorganisms (GCM) 10K type strain sequencing project: providing services to taxonomists for standard genome sequencing and annotation.</title>
        <authorList>
            <consortium name="The Broad Institute Genomics Platform"/>
            <consortium name="The Broad Institute Genome Sequencing Center for Infectious Disease"/>
            <person name="Wu L."/>
            <person name="Ma J."/>
        </authorList>
    </citation>
    <scope>NUCLEOTIDE SEQUENCE [LARGE SCALE GENOMIC DNA]</scope>
    <source>
        <strain evidence="5">KCTC 32239</strain>
    </source>
</reference>
<evidence type="ECO:0000313" key="5">
    <source>
        <dbReference type="Proteomes" id="UP000619761"/>
    </source>
</evidence>
<comment type="caution">
    <text evidence="4">The sequence shown here is derived from an EMBL/GenBank/DDBJ whole genome shotgun (WGS) entry which is preliminary data.</text>
</comment>
<organism evidence="4 5">
    <name type="scientific">Cellvibrio zantedeschiae</name>
    <dbReference type="NCBI Taxonomy" id="1237077"/>
    <lineage>
        <taxon>Bacteria</taxon>
        <taxon>Pseudomonadati</taxon>
        <taxon>Pseudomonadota</taxon>
        <taxon>Gammaproteobacteria</taxon>
        <taxon>Cellvibrionales</taxon>
        <taxon>Cellvibrionaceae</taxon>
        <taxon>Cellvibrio</taxon>
    </lineage>
</organism>
<evidence type="ECO:0000256" key="3">
    <source>
        <dbReference type="SAM" id="Phobius"/>
    </source>
</evidence>
<keyword evidence="3" id="KW-1133">Transmembrane helix</keyword>
<gene>
    <name evidence="4" type="ORF">GCM10011613_03310</name>
</gene>
<sequence>MERREPTLSGSANNSNGGDRDEAPIRRTSPVYDEPRASRASGSSSSSLPAIALAVGLVGLAAAAILGWQLFETQAKLVKDAARIAQLESQLDVTSTNSTQSVGALQINLQKVDGDVKKLQEVVRKLNADHDAKLASLGKSLDGAKAEINSLKGDANSLKQDSLAHKATLDEIAPHFDAVEKNIAAQSKKIADVSASVNAMLNQVKSAEGLASRITKTEEAIDAIDDNRRTINRDLLQIKQQLGIKN</sequence>
<keyword evidence="3" id="KW-0472">Membrane</keyword>
<evidence type="ECO:0000256" key="2">
    <source>
        <dbReference type="SAM" id="MobiDB-lite"/>
    </source>
</evidence>
<name>A0ABQ3AQI8_9GAMM</name>
<dbReference type="Gene3D" id="1.10.287.1490">
    <property type="match status" value="1"/>
</dbReference>
<dbReference type="RefSeq" id="WP_189415472.1">
    <property type="nucleotide sequence ID" value="NZ_BMYZ01000001.1"/>
</dbReference>
<evidence type="ECO:0008006" key="6">
    <source>
        <dbReference type="Google" id="ProtNLM"/>
    </source>
</evidence>
<evidence type="ECO:0000256" key="1">
    <source>
        <dbReference type="SAM" id="Coils"/>
    </source>
</evidence>
<protein>
    <recommendedName>
        <fullName evidence="6">ATPase</fullName>
    </recommendedName>
</protein>
<dbReference type="EMBL" id="BMYZ01000001">
    <property type="protein sequence ID" value="GGY63034.1"/>
    <property type="molecule type" value="Genomic_DNA"/>
</dbReference>
<keyword evidence="3" id="KW-0812">Transmembrane</keyword>
<dbReference type="Proteomes" id="UP000619761">
    <property type="component" value="Unassembled WGS sequence"/>
</dbReference>
<accession>A0ABQ3AQI8</accession>
<feature type="compositionally biased region" description="Polar residues" evidence="2">
    <location>
        <begin position="8"/>
        <end position="17"/>
    </location>
</feature>
<feature type="region of interest" description="Disordered" evidence="2">
    <location>
        <begin position="1"/>
        <end position="45"/>
    </location>
</feature>
<proteinExistence type="predicted"/>
<keyword evidence="5" id="KW-1185">Reference proteome</keyword>
<evidence type="ECO:0000313" key="4">
    <source>
        <dbReference type="EMBL" id="GGY63034.1"/>
    </source>
</evidence>